<feature type="transmembrane region" description="Helical" evidence="1">
    <location>
        <begin position="6"/>
        <end position="29"/>
    </location>
</feature>
<feature type="domain" description="Peptidase M56" evidence="2">
    <location>
        <begin position="9"/>
        <end position="313"/>
    </location>
</feature>
<dbReference type="InterPro" id="IPR008756">
    <property type="entry name" value="Peptidase_M56"/>
</dbReference>
<dbReference type="Pfam" id="PF05569">
    <property type="entry name" value="Peptidase_M56"/>
    <property type="match status" value="1"/>
</dbReference>
<sequence length="547" mass="61642">MTEFILNMAAVSVTTGVLLLPLLLFSRFLNQRIRMSWKKGIWFMLAVRLLIPVPFPEAVFHVQIPDGEMRAATSVAENEPAGQVIQGGGNKLHQDAEKEAKSSAGKPGKDAASAGDSNILTVLMWIWALTAIGFLLSYLTGYLLFAEKLKRSAAEVTDPVTRNTFLILCEQLGLNPGRIELMWSSEMSLPCAFGYIRHRICLPQRKMEEQELRYLLKHELYHIRQHDLWYKLLFLIVNALYWFHPLVYLMRREAYKDMECRCDELVIKDSGLSGKKAYALVLLSAVSCARQPGGAFSTGFSENRKSLEGRLKNVMNSRKKRLGTAVAAALAAALLLLLAGGLFKLQQPGAGRDLLTRLDLTQEEENEITNREISGTAAKYSYETDGSYRRVTLQLEMWEKGELQDILGQQTLPLSEKKGELTAAFDSDAIFRENQEIGWRAGIRQIPEGFIRKRLNPESEVTTKWSVRLPQEPQFIGAAYGCLGDLPAEKETSIEEGRPIILAQLIMDADNRLEVISIDPTDEETLRTYDLVYLLTCRFSKEEPDQT</sequence>
<keyword evidence="1" id="KW-0812">Transmembrane</keyword>
<evidence type="ECO:0000256" key="1">
    <source>
        <dbReference type="SAM" id="Phobius"/>
    </source>
</evidence>
<evidence type="ECO:0000313" key="3">
    <source>
        <dbReference type="EMBL" id="MBU9728205.1"/>
    </source>
</evidence>
<feature type="transmembrane region" description="Helical" evidence="1">
    <location>
        <begin position="322"/>
        <end position="343"/>
    </location>
</feature>
<name>A0ABS6KCG4_9FIRM</name>
<keyword evidence="1" id="KW-1133">Transmembrane helix</keyword>
<evidence type="ECO:0000259" key="2">
    <source>
        <dbReference type="Pfam" id="PF05569"/>
    </source>
</evidence>
<protein>
    <submittedName>
        <fullName evidence="3">M56 family metallopeptidase</fullName>
    </submittedName>
</protein>
<feature type="transmembrane region" description="Helical" evidence="1">
    <location>
        <begin position="228"/>
        <end position="248"/>
    </location>
</feature>
<dbReference type="CDD" id="cd07341">
    <property type="entry name" value="M56_BlaR1_MecR1_like"/>
    <property type="match status" value="1"/>
</dbReference>
<dbReference type="PANTHER" id="PTHR34978">
    <property type="entry name" value="POSSIBLE SENSOR-TRANSDUCER PROTEIN BLAR"/>
    <property type="match status" value="1"/>
</dbReference>
<keyword evidence="4" id="KW-1185">Reference proteome</keyword>
<evidence type="ECO:0000313" key="4">
    <source>
        <dbReference type="Proteomes" id="UP001314681"/>
    </source>
</evidence>
<feature type="transmembrane region" description="Helical" evidence="1">
    <location>
        <begin position="124"/>
        <end position="145"/>
    </location>
</feature>
<dbReference type="RefSeq" id="WP_238727308.1">
    <property type="nucleotide sequence ID" value="NZ_JAHQCX010000017.1"/>
</dbReference>
<feature type="transmembrane region" description="Helical" evidence="1">
    <location>
        <begin position="277"/>
        <end position="301"/>
    </location>
</feature>
<organism evidence="3 4">
    <name type="scientific">Diplocloster modestus</name>
    <dbReference type="NCBI Taxonomy" id="2850322"/>
    <lineage>
        <taxon>Bacteria</taxon>
        <taxon>Bacillati</taxon>
        <taxon>Bacillota</taxon>
        <taxon>Clostridia</taxon>
        <taxon>Lachnospirales</taxon>
        <taxon>Lachnospiraceae</taxon>
        <taxon>Diplocloster</taxon>
    </lineage>
</organism>
<gene>
    <name evidence="3" type="ORF">KTH90_19575</name>
</gene>
<keyword evidence="1" id="KW-0472">Membrane</keyword>
<proteinExistence type="predicted"/>
<accession>A0ABS6KCG4</accession>
<comment type="caution">
    <text evidence="3">The sequence shown here is derived from an EMBL/GenBank/DDBJ whole genome shotgun (WGS) entry which is preliminary data.</text>
</comment>
<feature type="transmembrane region" description="Helical" evidence="1">
    <location>
        <begin position="41"/>
        <end position="60"/>
    </location>
</feature>
<dbReference type="PANTHER" id="PTHR34978:SF3">
    <property type="entry name" value="SLR0241 PROTEIN"/>
    <property type="match status" value="1"/>
</dbReference>
<dbReference type="InterPro" id="IPR052173">
    <property type="entry name" value="Beta-lactam_resp_regulator"/>
</dbReference>
<dbReference type="Proteomes" id="UP001314681">
    <property type="component" value="Unassembled WGS sequence"/>
</dbReference>
<dbReference type="EMBL" id="JAHQCX010000017">
    <property type="protein sequence ID" value="MBU9728205.1"/>
    <property type="molecule type" value="Genomic_DNA"/>
</dbReference>
<reference evidence="3 4" key="1">
    <citation type="submission" date="2021-06" db="EMBL/GenBank/DDBJ databases">
        <title>Description of novel taxa of the family Lachnospiraceae.</title>
        <authorList>
            <person name="Chaplin A.V."/>
            <person name="Sokolova S.R."/>
            <person name="Pikina A.P."/>
            <person name="Korzhanova M."/>
            <person name="Belova V."/>
            <person name="Korostin D."/>
            <person name="Efimov B.A."/>
        </authorList>
    </citation>
    <scope>NUCLEOTIDE SEQUENCE [LARGE SCALE GENOMIC DNA]</scope>
    <source>
        <strain evidence="3 4">ASD4241</strain>
    </source>
</reference>